<comment type="caution">
    <text evidence="1">The sequence shown here is derived from an EMBL/GenBank/DDBJ whole genome shotgun (WGS) entry which is preliminary data.</text>
</comment>
<dbReference type="AlphaFoldDB" id="A0A836YWP5"/>
<dbReference type="RefSeq" id="WP_035519505.1">
    <property type="nucleotide sequence ID" value="NZ_JDSO01000215.1"/>
</dbReference>
<sequence length="257" mass="30407">MHLSVNFNQDKDKTLDIAQLATFFKMWKEGVFLEPSEEKKELVIPDREKLQYFFNEYKEARVPMEEEKALGMKVNVWKTANLGRYEVRNSKVLRWFLDMHEDHGQGSFFLKALYDSLGWDKSSFPFPSVYRATEECCPLGDESERVDIEIESDEVLLFIEVKIDALEGKEQLKRYHDVAKIKAGSREWKIIYLTKDGIVKYDQEDKQSLSDKEKIIGLSWTHFAKVLQKQIRQELRKNPNNRSLWLAEQFVEHILTF</sequence>
<dbReference type="EMBL" id="JDSO01000215">
    <property type="protein sequence ID" value="KDB44484.1"/>
    <property type="molecule type" value="Genomic_DNA"/>
</dbReference>
<dbReference type="Pfam" id="PF14281">
    <property type="entry name" value="PDDEXK_4"/>
    <property type="match status" value="1"/>
</dbReference>
<name>A0A836YWP5_GLAPU</name>
<evidence type="ECO:0000313" key="1">
    <source>
        <dbReference type="EMBL" id="KDB44484.1"/>
    </source>
</evidence>
<dbReference type="Proteomes" id="UP000027036">
    <property type="component" value="Unassembled WGS sequence"/>
</dbReference>
<proteinExistence type="predicted"/>
<evidence type="ECO:0000313" key="2">
    <source>
        <dbReference type="Proteomes" id="UP000027036"/>
    </source>
</evidence>
<evidence type="ECO:0008006" key="3">
    <source>
        <dbReference type="Google" id="ProtNLM"/>
    </source>
</evidence>
<dbReference type="InterPro" id="IPR029470">
    <property type="entry name" value="PDDEXK_4"/>
</dbReference>
<accession>A0A836YWP5</accession>
<organism evidence="1 2">
    <name type="scientific">Glaesserella parasuis HPS10</name>
    <dbReference type="NCBI Taxonomy" id="1450514"/>
    <lineage>
        <taxon>Bacteria</taxon>
        <taxon>Pseudomonadati</taxon>
        <taxon>Pseudomonadota</taxon>
        <taxon>Gammaproteobacteria</taxon>
        <taxon>Pasteurellales</taxon>
        <taxon>Pasteurellaceae</taxon>
        <taxon>Glaesserella</taxon>
    </lineage>
</organism>
<gene>
    <name evidence="1" type="ORF">HPS10_11775</name>
</gene>
<protein>
    <recommendedName>
        <fullName evidence="3">Nuclease</fullName>
    </recommendedName>
</protein>
<reference evidence="1 2" key="1">
    <citation type="submission" date="2014-02" db="EMBL/GenBank/DDBJ databases">
        <title>Comparative genomics of Haemophilus parasuis isolated from pig lungs.</title>
        <authorList>
            <person name="Kittichotirat W."/>
            <person name="Bumgarner R.E."/>
            <person name="Lawrence P."/>
        </authorList>
    </citation>
    <scope>NUCLEOTIDE SEQUENCE [LARGE SCALE GENOMIC DNA]</scope>
    <source>
        <strain evidence="1 2">HPS10</strain>
    </source>
</reference>